<dbReference type="EMBL" id="BBWU01000028">
    <property type="protein sequence ID" value="GAO39224.1"/>
    <property type="molecule type" value="Genomic_DNA"/>
</dbReference>
<proteinExistence type="predicted"/>
<feature type="region of interest" description="Disordered" evidence="1">
    <location>
        <begin position="1"/>
        <end position="54"/>
    </location>
</feature>
<name>A0A0E9MNU6_9SPHN</name>
<keyword evidence="3" id="KW-1185">Reference proteome</keyword>
<accession>A0A0E9MNU6</accession>
<organism evidence="2 3">
    <name type="scientific">Sphingomonas changbaiensis NBRC 104936</name>
    <dbReference type="NCBI Taxonomy" id="1219043"/>
    <lineage>
        <taxon>Bacteria</taxon>
        <taxon>Pseudomonadati</taxon>
        <taxon>Pseudomonadota</taxon>
        <taxon>Alphaproteobacteria</taxon>
        <taxon>Sphingomonadales</taxon>
        <taxon>Sphingomonadaceae</taxon>
        <taxon>Sphingomonas</taxon>
    </lineage>
</organism>
<evidence type="ECO:0000313" key="3">
    <source>
        <dbReference type="Proteomes" id="UP000033202"/>
    </source>
</evidence>
<dbReference type="AlphaFoldDB" id="A0A0E9MNU6"/>
<dbReference type="Proteomes" id="UP000033202">
    <property type="component" value="Unassembled WGS sequence"/>
</dbReference>
<comment type="caution">
    <text evidence="2">The sequence shown here is derived from an EMBL/GenBank/DDBJ whole genome shotgun (WGS) entry which is preliminary data.</text>
</comment>
<gene>
    <name evidence="2" type="ORF">SCH01S_28_00830</name>
</gene>
<reference evidence="2 3" key="1">
    <citation type="submission" date="2015-04" db="EMBL/GenBank/DDBJ databases">
        <title>Whole genome shotgun sequence of Sphingomonas changbaiensis NBRC 104936.</title>
        <authorList>
            <person name="Katano-Makiyama Y."/>
            <person name="Hosoyama A."/>
            <person name="Hashimoto M."/>
            <person name="Noguchi M."/>
            <person name="Tsuchikane K."/>
            <person name="Ohji S."/>
            <person name="Yamazoe A."/>
            <person name="Ichikawa N."/>
            <person name="Kimura A."/>
            <person name="Fujita N."/>
        </authorList>
    </citation>
    <scope>NUCLEOTIDE SEQUENCE [LARGE SCALE GENOMIC DNA]</scope>
    <source>
        <strain evidence="2 3">NBRC 104936</strain>
    </source>
</reference>
<sequence>MRTPNELYNGMGTSAAWTPERRAKQSEVIRRVKPWTKSTGPTSEAGKARSSQNAYKGGWRAFERASARRARAVARVLQIQAHLLGHDPLSDNEPTWRQRARTLAAVERDFFRLGEAQGLVEELMQEFLDEH</sequence>
<dbReference type="STRING" id="1219043.SCH01S_28_00830"/>
<evidence type="ECO:0000256" key="1">
    <source>
        <dbReference type="SAM" id="MobiDB-lite"/>
    </source>
</evidence>
<protein>
    <submittedName>
        <fullName evidence="2">Uncharacterized protein</fullName>
    </submittedName>
</protein>
<feature type="compositionally biased region" description="Basic and acidic residues" evidence="1">
    <location>
        <begin position="19"/>
        <end position="30"/>
    </location>
</feature>
<evidence type="ECO:0000313" key="2">
    <source>
        <dbReference type="EMBL" id="GAO39224.1"/>
    </source>
</evidence>